<reference evidence="8 9" key="1">
    <citation type="submission" date="2009-01" db="EMBL/GenBank/DDBJ databases">
        <authorList>
            <person name="Qin X."/>
            <person name="Bachman B."/>
            <person name="Battles P."/>
            <person name="Bell A."/>
            <person name="Bess C."/>
            <person name="Bickham C."/>
            <person name="Chaboub L."/>
            <person name="Chen D."/>
            <person name="Coyle M."/>
            <person name="Deiros D.R."/>
            <person name="Dinh H."/>
            <person name="Forbes L."/>
            <person name="Fowler G."/>
            <person name="Francisco L."/>
            <person name="Fu Q."/>
            <person name="Gubbala S."/>
            <person name="Hale W."/>
            <person name="Han Y."/>
            <person name="Hemphill L."/>
            <person name="Highlander S.K."/>
            <person name="Hirani K."/>
            <person name="Hogues M."/>
            <person name="Jackson L."/>
            <person name="Jakkamsetti A."/>
            <person name="Javaid M."/>
            <person name="Jiang H."/>
            <person name="Korchina V."/>
            <person name="Kovar C."/>
            <person name="Lara F."/>
            <person name="Lee S."/>
            <person name="Mata R."/>
            <person name="Mathew T."/>
            <person name="Moen C."/>
            <person name="Morales K."/>
            <person name="Munidasa M."/>
            <person name="Nazareth L."/>
            <person name="Ngo R."/>
            <person name="Nguyen L."/>
            <person name="Okwuonu G."/>
            <person name="Ongeri F."/>
            <person name="Patil S."/>
            <person name="Petrosino J."/>
            <person name="Pham C."/>
            <person name="Pham P."/>
            <person name="Pu L.-L."/>
            <person name="Puazo M."/>
            <person name="Raj R."/>
            <person name="Reid J."/>
            <person name="Rouhana J."/>
            <person name="Saada N."/>
            <person name="Shang Y."/>
            <person name="Simmons D."/>
            <person name="Thornton R."/>
            <person name="Warren J."/>
            <person name="Weissenberger G."/>
            <person name="Zhang J."/>
            <person name="Zhang L."/>
            <person name="Zhou C."/>
            <person name="Zhu D."/>
            <person name="Muzny D."/>
            <person name="Worley K."/>
            <person name="Gibbs R."/>
        </authorList>
    </citation>
    <scope>NUCLEOTIDE SEQUENCE [LARGE SCALE GENOMIC DNA]</scope>
    <source>
        <strain evidence="8 9">DSM 15436</strain>
    </source>
</reference>
<evidence type="ECO:0000256" key="1">
    <source>
        <dbReference type="ARBA" id="ARBA00001282"/>
    </source>
</evidence>
<keyword evidence="6 7" id="KW-0414">Isoprene biosynthesis</keyword>
<comment type="function">
    <text evidence="7">Catalyzes the formation of 4-diphosphocytidyl-2-C-methyl-D-erythritol from CTP and 2-C-methyl-D-erythritol 4-phosphate (MEP).</text>
</comment>
<dbReference type="InterPro" id="IPR034683">
    <property type="entry name" value="IspD/TarI"/>
</dbReference>
<dbReference type="InterPro" id="IPR001228">
    <property type="entry name" value="IspD"/>
</dbReference>
<dbReference type="Proteomes" id="UP000010301">
    <property type="component" value="Unassembled WGS sequence"/>
</dbReference>
<dbReference type="GO" id="GO:0019288">
    <property type="term" value="P:isopentenyl diphosphate biosynthetic process, methylerythritol 4-phosphate pathway"/>
    <property type="evidence" value="ECO:0007669"/>
    <property type="project" value="UniProtKB-UniRule"/>
</dbReference>
<dbReference type="eggNOG" id="COG1211">
    <property type="taxonomic scope" value="Bacteria"/>
</dbReference>
<comment type="caution">
    <text evidence="8">The sequence shown here is derived from an EMBL/GenBank/DDBJ whole genome shotgun (WGS) entry which is preliminary data.</text>
</comment>
<keyword evidence="9" id="KW-1185">Reference proteome</keyword>
<evidence type="ECO:0000313" key="8">
    <source>
        <dbReference type="EMBL" id="EEH63238.1"/>
    </source>
</evidence>
<accession>C0W224</accession>
<dbReference type="Pfam" id="PF01128">
    <property type="entry name" value="IspD"/>
    <property type="match status" value="1"/>
</dbReference>
<evidence type="ECO:0000256" key="4">
    <source>
        <dbReference type="ARBA" id="ARBA00022679"/>
    </source>
</evidence>
<dbReference type="GO" id="GO:0050518">
    <property type="term" value="F:2-C-methyl-D-erythritol 4-phosphate cytidylyltransferase activity"/>
    <property type="evidence" value="ECO:0007669"/>
    <property type="project" value="UniProtKB-UniRule"/>
</dbReference>
<dbReference type="FunFam" id="3.90.550.10:FF:000003">
    <property type="entry name" value="2-C-methyl-D-erythritol 4-phosphate cytidylyltransferase"/>
    <property type="match status" value="1"/>
</dbReference>
<dbReference type="OrthoDB" id="9802561at2"/>
<dbReference type="EC" id="2.7.7.60" evidence="7"/>
<dbReference type="PROSITE" id="PS01295">
    <property type="entry name" value="ISPD"/>
    <property type="match status" value="1"/>
</dbReference>
<dbReference type="InterPro" id="IPR050088">
    <property type="entry name" value="IspD/TarI_cytidylyltransf_bact"/>
</dbReference>
<dbReference type="EMBL" id="ACFG01000037">
    <property type="protein sequence ID" value="EEH63238.1"/>
    <property type="molecule type" value="Genomic_DNA"/>
</dbReference>
<feature type="site" description="Positions MEP for the nucleophilic attack" evidence="7">
    <location>
        <position position="172"/>
    </location>
</feature>
<sequence length="249" mass="26849">MGKRVYAVITAAGTGTRLGYNQPKALVPLGDKTIVEHAVERFLAHPRVAGVVVTALDDGHYFADFQKILEGDARILVVPGGGSRQESVYRGLQAVPGLAQQLEQDFVSAETLVLIHDAARCLTPVEVVERVVMGLESEAKAVIPALPVVDTLSEFKVLETEGLEFSGETVDRAKLRAVQTPQGFHYDVIMEGHALGKEKSTEEEFTDDASLMRLTGEPVLMVRGSELSLKVTTPFDLRVAAALLADQGV</sequence>
<keyword evidence="5 7" id="KW-0548">Nucleotidyltransferase</keyword>
<protein>
    <recommendedName>
        <fullName evidence="7">2-C-methyl-D-erythritol 4-phosphate cytidylyltransferase</fullName>
        <ecNumber evidence="7">2.7.7.60</ecNumber>
    </recommendedName>
    <alternativeName>
        <fullName evidence="7">4-diphosphocytidyl-2C-methyl-D-erythritol synthase</fullName>
    </alternativeName>
    <alternativeName>
        <fullName evidence="7">MEP cytidylyltransferase</fullName>
        <shortName evidence="7">MCT</shortName>
    </alternativeName>
</protein>
<comment type="catalytic activity">
    <reaction evidence="1 7">
        <text>2-C-methyl-D-erythritol 4-phosphate + CTP + H(+) = 4-CDP-2-C-methyl-D-erythritol + diphosphate</text>
        <dbReference type="Rhea" id="RHEA:13429"/>
        <dbReference type="ChEBI" id="CHEBI:15378"/>
        <dbReference type="ChEBI" id="CHEBI:33019"/>
        <dbReference type="ChEBI" id="CHEBI:37563"/>
        <dbReference type="ChEBI" id="CHEBI:57823"/>
        <dbReference type="ChEBI" id="CHEBI:58262"/>
        <dbReference type="EC" id="2.7.7.60"/>
    </reaction>
</comment>
<evidence type="ECO:0000256" key="7">
    <source>
        <dbReference type="HAMAP-Rule" id="MF_00108"/>
    </source>
</evidence>
<evidence type="ECO:0000256" key="5">
    <source>
        <dbReference type="ARBA" id="ARBA00022695"/>
    </source>
</evidence>
<dbReference type="STRING" id="525245.HMPREF0044_1477"/>
<feature type="site" description="Transition state stabilizer" evidence="7">
    <location>
        <position position="17"/>
    </location>
</feature>
<proteinExistence type="inferred from homology"/>
<gene>
    <name evidence="7 8" type="primary">ispD</name>
    <name evidence="8" type="ORF">HMPREF0044_1477</name>
</gene>
<keyword evidence="4 7" id="KW-0808">Transferase</keyword>
<organism evidence="8 9">
    <name type="scientific">Gleimia coleocanis DSM 15436</name>
    <dbReference type="NCBI Taxonomy" id="525245"/>
    <lineage>
        <taxon>Bacteria</taxon>
        <taxon>Bacillati</taxon>
        <taxon>Actinomycetota</taxon>
        <taxon>Actinomycetes</taxon>
        <taxon>Actinomycetales</taxon>
        <taxon>Actinomycetaceae</taxon>
        <taxon>Gleimia</taxon>
    </lineage>
</organism>
<dbReference type="RefSeq" id="WP_006546936.1">
    <property type="nucleotide sequence ID" value="NZ_DS999544.1"/>
</dbReference>
<comment type="pathway">
    <text evidence="2 7">Isoprenoid biosynthesis; isopentenyl diphosphate biosynthesis via DXP pathway; isopentenyl diphosphate from 1-deoxy-D-xylulose 5-phosphate: step 2/6.</text>
</comment>
<dbReference type="Gene3D" id="3.90.550.10">
    <property type="entry name" value="Spore Coat Polysaccharide Biosynthesis Protein SpsA, Chain A"/>
    <property type="match status" value="1"/>
</dbReference>
<dbReference type="InterPro" id="IPR029044">
    <property type="entry name" value="Nucleotide-diphossugar_trans"/>
</dbReference>
<dbReference type="InterPro" id="IPR018294">
    <property type="entry name" value="ISPD_synthase_CS"/>
</dbReference>
<evidence type="ECO:0000256" key="3">
    <source>
        <dbReference type="ARBA" id="ARBA00009789"/>
    </source>
</evidence>
<name>C0W224_9ACTO</name>
<feature type="site" description="Positions MEP for the nucleophilic attack" evidence="7">
    <location>
        <position position="230"/>
    </location>
</feature>
<comment type="similarity">
    <text evidence="3 7">Belongs to the IspD/TarI cytidylyltransferase family. IspD subfamily.</text>
</comment>
<evidence type="ECO:0000256" key="6">
    <source>
        <dbReference type="ARBA" id="ARBA00023229"/>
    </source>
</evidence>
<dbReference type="SUPFAM" id="SSF53448">
    <property type="entry name" value="Nucleotide-diphospho-sugar transferases"/>
    <property type="match status" value="1"/>
</dbReference>
<dbReference type="PANTHER" id="PTHR32125">
    <property type="entry name" value="2-C-METHYL-D-ERYTHRITOL 4-PHOSPHATE CYTIDYLYLTRANSFERASE, CHLOROPLASTIC"/>
    <property type="match status" value="1"/>
</dbReference>
<dbReference type="UniPathway" id="UPA00056">
    <property type="reaction ID" value="UER00093"/>
</dbReference>
<dbReference type="NCBIfam" id="TIGR00453">
    <property type="entry name" value="ispD"/>
    <property type="match status" value="1"/>
</dbReference>
<feature type="site" description="Transition state stabilizer" evidence="7">
    <location>
        <position position="24"/>
    </location>
</feature>
<dbReference type="HAMAP" id="MF_00108">
    <property type="entry name" value="IspD"/>
    <property type="match status" value="1"/>
</dbReference>
<dbReference type="HOGENOM" id="CLU_061281_2_2_11"/>
<dbReference type="AlphaFoldDB" id="C0W224"/>
<dbReference type="CDD" id="cd02516">
    <property type="entry name" value="CDP-ME_synthetase"/>
    <property type="match status" value="1"/>
</dbReference>
<evidence type="ECO:0000313" key="9">
    <source>
        <dbReference type="Proteomes" id="UP000010301"/>
    </source>
</evidence>
<evidence type="ECO:0000256" key="2">
    <source>
        <dbReference type="ARBA" id="ARBA00004787"/>
    </source>
</evidence>
<dbReference type="PANTHER" id="PTHR32125:SF4">
    <property type="entry name" value="2-C-METHYL-D-ERYTHRITOL 4-PHOSPHATE CYTIDYLYLTRANSFERASE, CHLOROPLASTIC"/>
    <property type="match status" value="1"/>
</dbReference>